<keyword evidence="4" id="KW-1185">Reference proteome</keyword>
<keyword evidence="2" id="KW-0732">Signal</keyword>
<dbReference type="AlphaFoldDB" id="A0A6N8JK19"/>
<comment type="caution">
    <text evidence="3">The sequence shown here is derived from an EMBL/GenBank/DDBJ whole genome shotgun (WGS) entry which is preliminary data.</text>
</comment>
<evidence type="ECO:0000313" key="3">
    <source>
        <dbReference type="EMBL" id="MVT44791.1"/>
    </source>
</evidence>
<keyword evidence="1" id="KW-0472">Membrane</keyword>
<feature type="transmembrane region" description="Helical" evidence="1">
    <location>
        <begin position="277"/>
        <end position="297"/>
    </location>
</feature>
<feature type="transmembrane region" description="Helical" evidence="1">
    <location>
        <begin position="337"/>
        <end position="355"/>
    </location>
</feature>
<evidence type="ECO:0008006" key="5">
    <source>
        <dbReference type="Google" id="ProtNLM"/>
    </source>
</evidence>
<evidence type="ECO:0000256" key="1">
    <source>
        <dbReference type="SAM" id="Phobius"/>
    </source>
</evidence>
<gene>
    <name evidence="3" type="ORF">GO495_29630</name>
</gene>
<dbReference type="Proteomes" id="UP000468388">
    <property type="component" value="Unassembled WGS sequence"/>
</dbReference>
<dbReference type="OrthoDB" id="1172790at2"/>
<proteinExistence type="predicted"/>
<evidence type="ECO:0000313" key="4">
    <source>
        <dbReference type="Proteomes" id="UP000468388"/>
    </source>
</evidence>
<name>A0A6N8JK19_9BACT</name>
<feature type="transmembrane region" description="Helical" evidence="1">
    <location>
        <begin position="229"/>
        <end position="256"/>
    </location>
</feature>
<feature type="chain" id="PRO_5026754762" description="DUF342 domain-containing protein" evidence="2">
    <location>
        <begin position="19"/>
        <end position="390"/>
    </location>
</feature>
<protein>
    <recommendedName>
        <fullName evidence="5">DUF342 domain-containing protein</fullName>
    </recommendedName>
</protein>
<feature type="signal peptide" evidence="2">
    <location>
        <begin position="1"/>
        <end position="18"/>
    </location>
</feature>
<organism evidence="3 4">
    <name type="scientific">Chitinophaga oryziterrae</name>
    <dbReference type="NCBI Taxonomy" id="1031224"/>
    <lineage>
        <taxon>Bacteria</taxon>
        <taxon>Pseudomonadati</taxon>
        <taxon>Bacteroidota</taxon>
        <taxon>Chitinophagia</taxon>
        <taxon>Chitinophagales</taxon>
        <taxon>Chitinophagaceae</taxon>
        <taxon>Chitinophaga</taxon>
    </lineage>
</organism>
<feature type="transmembrane region" description="Helical" evidence="1">
    <location>
        <begin position="361"/>
        <end position="381"/>
    </location>
</feature>
<evidence type="ECO:0000256" key="2">
    <source>
        <dbReference type="SAM" id="SignalP"/>
    </source>
</evidence>
<sequence>MKYIYSLLLILAPVISIAQQVEYGNNLTITRPVYGNLYITGKNIIINAPVYGDLIVAGGTVTVNDTVQNDILAGGGEIHMNGYVGEDIRCVGGKLFVDKNTGGDLAAIASSINVSKDAVIAGDLLASGGDLILEGTIKGSVKTGVGTLAMNGTIEKGLDCRGNEININGTINGATVLAARYINIGRSAAFMQNVRYWNENGSTDFGESIKKGRAVYDKTLAIDYPTWQFLGYSSFIALIWYLATVFIFILLIRLLFPDITAKAGEGLFNNTGRAIGNGILFMIVVPIIIIFAFMTIIGIPVAILMLICYITLLLLGSVLFSVLLAQWANRGYKKKWGFWKSAWAALGIFILFKLASLTPFVGWLISLVAMCIAFGSILVVLRSGRNVSAG</sequence>
<reference evidence="3 4" key="1">
    <citation type="submission" date="2019-12" db="EMBL/GenBank/DDBJ databases">
        <title>The draft genomic sequence of strain Chitinophaga oryziterrae JCM 16595.</title>
        <authorList>
            <person name="Zhang X."/>
        </authorList>
    </citation>
    <scope>NUCLEOTIDE SEQUENCE [LARGE SCALE GENOMIC DNA]</scope>
    <source>
        <strain evidence="3 4">JCM 16595</strain>
    </source>
</reference>
<dbReference type="EMBL" id="WRXO01000013">
    <property type="protein sequence ID" value="MVT44791.1"/>
    <property type="molecule type" value="Genomic_DNA"/>
</dbReference>
<keyword evidence="1" id="KW-0812">Transmembrane</keyword>
<dbReference type="RefSeq" id="WP_157303581.1">
    <property type="nucleotide sequence ID" value="NZ_BAAAZB010000005.1"/>
</dbReference>
<accession>A0A6N8JK19</accession>
<keyword evidence="1" id="KW-1133">Transmembrane helix</keyword>
<feature type="transmembrane region" description="Helical" evidence="1">
    <location>
        <begin position="303"/>
        <end position="325"/>
    </location>
</feature>